<dbReference type="AlphaFoldDB" id="A0A167J365"/>
<organism evidence="5 6">
    <name type="scientific">Calocera viscosa (strain TUFC12733)</name>
    <dbReference type="NCBI Taxonomy" id="1330018"/>
    <lineage>
        <taxon>Eukaryota</taxon>
        <taxon>Fungi</taxon>
        <taxon>Dikarya</taxon>
        <taxon>Basidiomycota</taxon>
        <taxon>Agaricomycotina</taxon>
        <taxon>Dacrymycetes</taxon>
        <taxon>Dacrymycetales</taxon>
        <taxon>Dacrymycetaceae</taxon>
        <taxon>Calocera</taxon>
    </lineage>
</organism>
<evidence type="ECO:0000259" key="4">
    <source>
        <dbReference type="Pfam" id="PF10342"/>
    </source>
</evidence>
<evidence type="ECO:0000256" key="2">
    <source>
        <dbReference type="SAM" id="MobiDB-lite"/>
    </source>
</evidence>
<dbReference type="InterPro" id="IPR018466">
    <property type="entry name" value="Kre9/Knh1-like_N"/>
</dbReference>
<dbReference type="PANTHER" id="PTHR35185:SF1">
    <property type="entry name" value="UPF0619 GPI-ANCHORED MEMBRANE PROTEIN C1322.10"/>
    <property type="match status" value="1"/>
</dbReference>
<feature type="compositionally biased region" description="Low complexity" evidence="2">
    <location>
        <begin position="148"/>
        <end position="170"/>
    </location>
</feature>
<evidence type="ECO:0000313" key="5">
    <source>
        <dbReference type="EMBL" id="KZO93199.1"/>
    </source>
</evidence>
<evidence type="ECO:0000256" key="1">
    <source>
        <dbReference type="ARBA" id="ARBA00022729"/>
    </source>
</evidence>
<evidence type="ECO:0000313" key="6">
    <source>
        <dbReference type="Proteomes" id="UP000076738"/>
    </source>
</evidence>
<feature type="chain" id="PRO_5012542928" description="Yeast cell wall synthesis Kre9/Knh1-like N-terminal domain-containing protein" evidence="3">
    <location>
        <begin position="16"/>
        <end position="197"/>
    </location>
</feature>
<keyword evidence="6" id="KW-1185">Reference proteome</keyword>
<dbReference type="PANTHER" id="PTHR35185">
    <property type="entry name" value="SERINE/THREONINE-RICH PROTEIN ADG2-RELATED"/>
    <property type="match status" value="1"/>
</dbReference>
<reference evidence="5 6" key="1">
    <citation type="journal article" date="2016" name="Mol. Biol. Evol.">
        <title>Comparative Genomics of Early-Diverging Mushroom-Forming Fungi Provides Insights into the Origins of Lignocellulose Decay Capabilities.</title>
        <authorList>
            <person name="Nagy L.G."/>
            <person name="Riley R."/>
            <person name="Tritt A."/>
            <person name="Adam C."/>
            <person name="Daum C."/>
            <person name="Floudas D."/>
            <person name="Sun H."/>
            <person name="Yadav J.S."/>
            <person name="Pangilinan J."/>
            <person name="Larsson K.H."/>
            <person name="Matsuura K."/>
            <person name="Barry K."/>
            <person name="Labutti K."/>
            <person name="Kuo R."/>
            <person name="Ohm R.A."/>
            <person name="Bhattacharya S.S."/>
            <person name="Shirouzu T."/>
            <person name="Yoshinaga Y."/>
            <person name="Martin F.M."/>
            <person name="Grigoriev I.V."/>
            <person name="Hibbett D.S."/>
        </authorList>
    </citation>
    <scope>NUCLEOTIDE SEQUENCE [LARGE SCALE GENOMIC DNA]</scope>
    <source>
        <strain evidence="5 6">TUFC12733</strain>
    </source>
</reference>
<dbReference type="EMBL" id="KV417303">
    <property type="protein sequence ID" value="KZO93199.1"/>
    <property type="molecule type" value="Genomic_DNA"/>
</dbReference>
<dbReference type="Pfam" id="PF10342">
    <property type="entry name" value="Kre9_KNH"/>
    <property type="match status" value="1"/>
</dbReference>
<evidence type="ECO:0000256" key="3">
    <source>
        <dbReference type="SAM" id="SignalP"/>
    </source>
</evidence>
<sequence>MFRILPLILLPAALAIQVTSPTQSTLWSSGATSQTISWSSVVTDPTSFAIVLVNQDRTVLPTNDILLADNVSTSAGSVSVTYPGGTWPVGDAFQVNLVAASDQTSTIYAQSNDFNITSTAASASSSTTASVASNTGSTLLVSNTASTGTSTASGAGATTSGGSSLPNSGSGSSGAGTNTVQMGAVVFALGLVGAILA</sequence>
<accession>A0A167J365</accession>
<feature type="region of interest" description="Disordered" evidence="2">
    <location>
        <begin position="148"/>
        <end position="175"/>
    </location>
</feature>
<name>A0A167J365_CALVF</name>
<gene>
    <name evidence="5" type="ORF">CALVIDRAFT_260155</name>
</gene>
<keyword evidence="1 3" id="KW-0732">Signal</keyword>
<dbReference type="Proteomes" id="UP000076738">
    <property type="component" value="Unassembled WGS sequence"/>
</dbReference>
<protein>
    <recommendedName>
        <fullName evidence="4">Yeast cell wall synthesis Kre9/Knh1-like N-terminal domain-containing protein</fullName>
    </recommendedName>
</protein>
<dbReference type="InterPro" id="IPR052479">
    <property type="entry name" value="GPI-anchor_Adhesion_Reg"/>
</dbReference>
<feature type="domain" description="Yeast cell wall synthesis Kre9/Knh1-like N-terminal" evidence="4">
    <location>
        <begin position="20"/>
        <end position="116"/>
    </location>
</feature>
<proteinExistence type="predicted"/>
<feature type="signal peptide" evidence="3">
    <location>
        <begin position="1"/>
        <end position="15"/>
    </location>
</feature>
<dbReference type="OrthoDB" id="5316007at2759"/>
<dbReference type="STRING" id="1330018.A0A167J365"/>